<name>A0ACB5SFY1_9PEZI</name>
<comment type="caution">
    <text evidence="1">The sequence shown here is derived from an EMBL/GenBank/DDBJ whole genome shotgun (WGS) entry which is preliminary data.</text>
</comment>
<dbReference type="Proteomes" id="UP001165186">
    <property type="component" value="Unassembled WGS sequence"/>
</dbReference>
<proteinExistence type="predicted"/>
<reference evidence="1" key="1">
    <citation type="submission" date="2024-09" db="EMBL/GenBank/DDBJ databases">
        <title>Draft Genome Sequences of Neofusicoccum parvum.</title>
        <authorList>
            <person name="Ashida A."/>
            <person name="Camagna M."/>
            <person name="Tanaka A."/>
            <person name="Takemoto D."/>
        </authorList>
    </citation>
    <scope>NUCLEOTIDE SEQUENCE</scope>
    <source>
        <strain evidence="1">PPO83</strain>
    </source>
</reference>
<gene>
    <name evidence="1" type="primary">g7412</name>
    <name evidence="1" type="ORF">NpPPO83_00007412</name>
</gene>
<dbReference type="EMBL" id="BSXG01000087">
    <property type="protein sequence ID" value="GME39209.1"/>
    <property type="molecule type" value="Genomic_DNA"/>
</dbReference>
<keyword evidence="2" id="KW-1185">Reference proteome</keyword>
<evidence type="ECO:0000313" key="1">
    <source>
        <dbReference type="EMBL" id="GME39209.1"/>
    </source>
</evidence>
<accession>A0ACB5SFY1</accession>
<protein>
    <submittedName>
        <fullName evidence="1">Major facilitator superfamily</fullName>
    </submittedName>
</protein>
<evidence type="ECO:0000313" key="2">
    <source>
        <dbReference type="Proteomes" id="UP001165186"/>
    </source>
</evidence>
<sequence>MLPEELLLSTLSDQFPCRELQIRQLAALYNPPLPSPSTLVVHGLDATGKSSIVRGVLETRKIPHAIVQSRECITGRHLLERTLAACLDAVEEADPDTPLDRSPFARCENISALFVHLQRLLQDIKPFVLVFDGVDKQREAPATLLPAIARLGEFVPGLSTILIISVPRPRLLHTASTPSIHFPSYTRDDAVLILSRQPPNIFLEPPSPSKEYTDDLAAEDNKWVWTRFLGVVWDALAKSAARDVVSFKALADKLWDPFVAPIRDGTFGTRDFSRLMVHRRAIFQGESALVDRIVPKEADAGKLQAKVTHDLPYYSKYLLCAAYLASYNPARQDTVYFMKASEKKRRKRAQGASATPGRAAHRKISRHLLTPSAFPLDRLLAIFRAIVPHDAPQTADVCTQIATLNSLRLLLRSGAAGADPLDGSSLRKAEPQARASAHPRLPFPPRQQSTQQLRSLSNPPQTRPPAAISALSSPPPQAPP</sequence>
<organism evidence="1 2">
    <name type="scientific">Neofusicoccum parvum</name>
    <dbReference type="NCBI Taxonomy" id="310453"/>
    <lineage>
        <taxon>Eukaryota</taxon>
        <taxon>Fungi</taxon>
        <taxon>Dikarya</taxon>
        <taxon>Ascomycota</taxon>
        <taxon>Pezizomycotina</taxon>
        <taxon>Dothideomycetes</taxon>
        <taxon>Dothideomycetes incertae sedis</taxon>
        <taxon>Botryosphaeriales</taxon>
        <taxon>Botryosphaeriaceae</taxon>
        <taxon>Neofusicoccum</taxon>
    </lineage>
</organism>